<dbReference type="AlphaFoldDB" id="A0ABD3BFV7"/>
<evidence type="ECO:0000256" key="4">
    <source>
        <dbReference type="SAM" id="SignalP"/>
    </source>
</evidence>
<gene>
    <name evidence="6" type="ORF">CASFOL_039559</name>
</gene>
<feature type="domain" description="Pectinesterase inhibitor" evidence="5">
    <location>
        <begin position="19"/>
        <end position="157"/>
    </location>
</feature>
<keyword evidence="2" id="KW-1015">Disulfide bond</keyword>
<dbReference type="PANTHER" id="PTHR36710:SF4">
    <property type="entry name" value="PLANT INVERTASE_PECTIN METHYLESTERASE INHIBITOR SUPERFAMILY PROTEIN"/>
    <property type="match status" value="1"/>
</dbReference>
<comment type="caution">
    <text evidence="6">The sequence shown here is derived from an EMBL/GenBank/DDBJ whole genome shotgun (WGS) entry which is preliminary data.</text>
</comment>
<evidence type="ECO:0000256" key="3">
    <source>
        <dbReference type="ARBA" id="ARBA00038471"/>
    </source>
</evidence>
<organism evidence="6 7">
    <name type="scientific">Castilleja foliolosa</name>
    <dbReference type="NCBI Taxonomy" id="1961234"/>
    <lineage>
        <taxon>Eukaryota</taxon>
        <taxon>Viridiplantae</taxon>
        <taxon>Streptophyta</taxon>
        <taxon>Embryophyta</taxon>
        <taxon>Tracheophyta</taxon>
        <taxon>Spermatophyta</taxon>
        <taxon>Magnoliopsida</taxon>
        <taxon>eudicotyledons</taxon>
        <taxon>Gunneridae</taxon>
        <taxon>Pentapetalae</taxon>
        <taxon>asterids</taxon>
        <taxon>lamiids</taxon>
        <taxon>Lamiales</taxon>
        <taxon>Orobanchaceae</taxon>
        <taxon>Pedicularideae</taxon>
        <taxon>Castillejinae</taxon>
        <taxon>Castilleja</taxon>
    </lineage>
</organism>
<dbReference type="Pfam" id="PF04043">
    <property type="entry name" value="PMEI"/>
    <property type="match status" value="1"/>
</dbReference>
<evidence type="ECO:0000256" key="2">
    <source>
        <dbReference type="ARBA" id="ARBA00023157"/>
    </source>
</evidence>
<comment type="similarity">
    <text evidence="3">Belongs to the PMEI family.</text>
</comment>
<dbReference type="NCBIfam" id="TIGR01614">
    <property type="entry name" value="PME_inhib"/>
    <property type="match status" value="1"/>
</dbReference>
<dbReference type="Proteomes" id="UP001632038">
    <property type="component" value="Unassembled WGS sequence"/>
</dbReference>
<dbReference type="PANTHER" id="PTHR36710">
    <property type="entry name" value="PECTINESTERASE INHIBITOR-LIKE"/>
    <property type="match status" value="1"/>
</dbReference>
<evidence type="ECO:0000259" key="5">
    <source>
        <dbReference type="SMART" id="SM00856"/>
    </source>
</evidence>
<dbReference type="CDD" id="cd15797">
    <property type="entry name" value="PMEI"/>
    <property type="match status" value="1"/>
</dbReference>
<proteinExistence type="inferred from homology"/>
<dbReference type="InterPro" id="IPR052421">
    <property type="entry name" value="PCW_Enzyme_Inhibitor"/>
</dbReference>
<sequence length="172" mass="18660">MASPFISAIFFLSLLCICQADDLISRICPKTTNPPLCFQTLRSDPRAGGADLRGLAKIIIEKSINAVQDVIANAKSIGGEKANTCVETSRVAIDELNQCVGYLNETSRATGSEIVAISWDAIRNVATCDHEFGSDEPPKLKTASQKVQDLINVLIFIANNLITEREIKSHVN</sequence>
<dbReference type="SMART" id="SM00856">
    <property type="entry name" value="PMEI"/>
    <property type="match status" value="1"/>
</dbReference>
<evidence type="ECO:0000256" key="1">
    <source>
        <dbReference type="ARBA" id="ARBA00022729"/>
    </source>
</evidence>
<keyword evidence="1 4" id="KW-0732">Signal</keyword>
<reference evidence="7" key="1">
    <citation type="journal article" date="2024" name="IScience">
        <title>Strigolactones Initiate the Formation of Haustorium-like Structures in Castilleja.</title>
        <authorList>
            <person name="Buerger M."/>
            <person name="Peterson D."/>
            <person name="Chory J."/>
        </authorList>
    </citation>
    <scope>NUCLEOTIDE SEQUENCE [LARGE SCALE GENOMIC DNA]</scope>
</reference>
<evidence type="ECO:0000313" key="7">
    <source>
        <dbReference type="Proteomes" id="UP001632038"/>
    </source>
</evidence>
<accession>A0ABD3BFV7</accession>
<keyword evidence="7" id="KW-1185">Reference proteome</keyword>
<evidence type="ECO:0000313" key="6">
    <source>
        <dbReference type="EMBL" id="KAL3616169.1"/>
    </source>
</evidence>
<feature type="chain" id="PRO_5044800591" description="Pectinesterase inhibitor domain-containing protein" evidence="4">
    <location>
        <begin position="21"/>
        <end position="172"/>
    </location>
</feature>
<dbReference type="InterPro" id="IPR006501">
    <property type="entry name" value="Pectinesterase_inhib_dom"/>
</dbReference>
<dbReference type="SUPFAM" id="SSF101148">
    <property type="entry name" value="Plant invertase/pectin methylesterase inhibitor"/>
    <property type="match status" value="1"/>
</dbReference>
<dbReference type="InterPro" id="IPR034086">
    <property type="entry name" value="PMEI_plant"/>
</dbReference>
<dbReference type="EMBL" id="JAVIJP010000092">
    <property type="protein sequence ID" value="KAL3616169.1"/>
    <property type="molecule type" value="Genomic_DNA"/>
</dbReference>
<name>A0ABD3BFV7_9LAMI</name>
<dbReference type="InterPro" id="IPR035513">
    <property type="entry name" value="Invertase/methylesterase_inhib"/>
</dbReference>
<protein>
    <recommendedName>
        <fullName evidence="5">Pectinesterase inhibitor domain-containing protein</fullName>
    </recommendedName>
</protein>
<dbReference type="Gene3D" id="1.20.140.40">
    <property type="entry name" value="Invertase/pectin methylesterase inhibitor family protein"/>
    <property type="match status" value="1"/>
</dbReference>
<feature type="signal peptide" evidence="4">
    <location>
        <begin position="1"/>
        <end position="20"/>
    </location>
</feature>